<evidence type="ECO:0000313" key="2">
    <source>
        <dbReference type="Proteomes" id="UP000198896"/>
    </source>
</evidence>
<evidence type="ECO:0008006" key="3">
    <source>
        <dbReference type="Google" id="ProtNLM"/>
    </source>
</evidence>
<dbReference type="AlphaFoldDB" id="A0A1I2ECJ5"/>
<name>A0A1I2ECJ5_9FIRM</name>
<organism evidence="1 2">
    <name type="scientific">Succiniclasticum ruminis DSM 9236</name>
    <dbReference type="NCBI Taxonomy" id="1123323"/>
    <lineage>
        <taxon>Bacteria</taxon>
        <taxon>Bacillati</taxon>
        <taxon>Bacillota</taxon>
        <taxon>Negativicutes</taxon>
        <taxon>Acidaminococcales</taxon>
        <taxon>Acidaminococcaceae</taxon>
        <taxon>Succiniclasticum</taxon>
    </lineage>
</organism>
<sequence length="234" mass="27240">MGMYEENEKKVQTILERGVGILARNYGVRKLDAGDFSAPVTLNTQFRIAHYEIENVGHLMTMYTENNPQLLMATYTLTPYYKKLPLISSDFIFNGDGGMFLIEIYELVKNREAAPFQAWIRKYAERFRDLAEIGDIPTEPCFYDPVRPVYVCKKRFPGRDQDAVQNLIDIMKIFIAQEKSEKRLEKADAAEQEAIQRKFVDDLIDQNGVSTRVWVKEHGADYVRRFFHEIFFGV</sequence>
<gene>
    <name evidence="1" type="ORF">SAMN05216245_13313</name>
</gene>
<dbReference type="Proteomes" id="UP000198896">
    <property type="component" value="Unassembled WGS sequence"/>
</dbReference>
<keyword evidence="2" id="KW-1185">Reference proteome</keyword>
<proteinExistence type="predicted"/>
<dbReference type="STRING" id="1123323.SAMN05216245_13313"/>
<evidence type="ECO:0000313" key="1">
    <source>
        <dbReference type="EMBL" id="SFE90439.1"/>
    </source>
</evidence>
<accession>A0A1I2ECJ5</accession>
<protein>
    <recommendedName>
        <fullName evidence="3">Ferredoxin-dependent bilin reductase</fullName>
    </recommendedName>
</protein>
<dbReference type="OrthoDB" id="1999600at2"/>
<dbReference type="EMBL" id="FONL01000033">
    <property type="protein sequence ID" value="SFE90439.1"/>
    <property type="molecule type" value="Genomic_DNA"/>
</dbReference>
<reference evidence="1 2" key="1">
    <citation type="submission" date="2016-10" db="EMBL/GenBank/DDBJ databases">
        <authorList>
            <person name="de Groot N.N."/>
        </authorList>
    </citation>
    <scope>NUCLEOTIDE SEQUENCE [LARGE SCALE GENOMIC DNA]</scope>
    <source>
        <strain evidence="1 2">DSM 9236</strain>
    </source>
</reference>
<dbReference type="RefSeq" id="WP_143089448.1">
    <property type="nucleotide sequence ID" value="NZ_FONL01000033.1"/>
</dbReference>